<proteinExistence type="predicted"/>
<protein>
    <submittedName>
        <fullName evidence="4">Polysaccharide deacetylase family protein</fullName>
        <ecNumber evidence="4">3.-.-.-</ecNumber>
    </submittedName>
</protein>
<reference evidence="5" key="1">
    <citation type="journal article" date="2019" name="Int. J. Syst. Evol. Microbiol.">
        <title>The Global Catalogue of Microorganisms (GCM) 10K type strain sequencing project: providing services to taxonomists for standard genome sequencing and annotation.</title>
        <authorList>
            <consortium name="The Broad Institute Genomics Platform"/>
            <consortium name="The Broad Institute Genome Sequencing Center for Infectious Disease"/>
            <person name="Wu L."/>
            <person name="Ma J."/>
        </authorList>
    </citation>
    <scope>NUCLEOTIDE SEQUENCE [LARGE SCALE GENOMIC DNA]</scope>
    <source>
        <strain evidence="5">KACC 11904</strain>
    </source>
</reference>
<accession>A0ABW0KGQ8</accession>
<organism evidence="4 5">
    <name type="scientific">Paenibacillus aestuarii</name>
    <dbReference type="NCBI Taxonomy" id="516965"/>
    <lineage>
        <taxon>Bacteria</taxon>
        <taxon>Bacillati</taxon>
        <taxon>Bacillota</taxon>
        <taxon>Bacilli</taxon>
        <taxon>Bacillales</taxon>
        <taxon>Paenibacillaceae</taxon>
        <taxon>Paenibacillus</taxon>
    </lineage>
</organism>
<keyword evidence="4" id="KW-0378">Hydrolase</keyword>
<dbReference type="Proteomes" id="UP001596044">
    <property type="component" value="Unassembled WGS sequence"/>
</dbReference>
<keyword evidence="5" id="KW-1185">Reference proteome</keyword>
<name>A0ABW0KGQ8_9BACL</name>
<gene>
    <name evidence="4" type="ORF">ACFPOG_27430</name>
</gene>
<feature type="domain" description="NodB homology" evidence="3">
    <location>
        <begin position="93"/>
        <end position="385"/>
    </location>
</feature>
<dbReference type="InterPro" id="IPR051398">
    <property type="entry name" value="Polysacch_Deacetylase"/>
</dbReference>
<dbReference type="PANTHER" id="PTHR34216:SF3">
    <property type="entry name" value="POLY-BETA-1,6-N-ACETYL-D-GLUCOSAMINE N-DEACETYLASE"/>
    <property type="match status" value="1"/>
</dbReference>
<sequence>MYKRIAITVLLGIIGMSVLLTPLQAGRSSSQVYYQDQVAVLMYHHIHDTDTSSSTITSELFQNQLQSLLDKGYHFISLNEFKQFMDGATVPSNAVLVTFDDGYQSFFTSAYPILKSLRIPAVNFVITTDLADPLASYIPSMSKEQISEMTHDTNFIDVGCHTDNLHHKLPNGEAALVGKFDDSGQPLTDVAYQQRISSDANACVGKLKGLTDRPLDTMAYPYGISSPEAVQLVQQAGIRYAFTIQPDMATRSRDRLLIPRINAGSPGITPELLHRSIQRRIVAQPGNAALRVDAAAAAEQLGGSAVQTGGALQLRLRGQAFTLEVNAGSATRLDGTRVALREPVLREHGRITIALDDLQALIGLPLVYSPATSKVAERETPSVKS</sequence>
<dbReference type="PANTHER" id="PTHR34216">
    <property type="match status" value="1"/>
</dbReference>
<dbReference type="CDD" id="cd10918">
    <property type="entry name" value="CE4_NodB_like_5s_6s"/>
    <property type="match status" value="1"/>
</dbReference>
<evidence type="ECO:0000259" key="3">
    <source>
        <dbReference type="PROSITE" id="PS51677"/>
    </source>
</evidence>
<dbReference type="EMBL" id="JBHSMJ010000040">
    <property type="protein sequence ID" value="MFC5451941.1"/>
    <property type="molecule type" value="Genomic_DNA"/>
</dbReference>
<dbReference type="Pfam" id="PF01522">
    <property type="entry name" value="Polysacc_deac_1"/>
    <property type="match status" value="1"/>
</dbReference>
<evidence type="ECO:0000256" key="2">
    <source>
        <dbReference type="ARBA" id="ARBA00022729"/>
    </source>
</evidence>
<dbReference type="EC" id="3.-.-.-" evidence="4"/>
<keyword evidence="2" id="KW-0732">Signal</keyword>
<evidence type="ECO:0000313" key="4">
    <source>
        <dbReference type="EMBL" id="MFC5451941.1"/>
    </source>
</evidence>
<comment type="subcellular location">
    <subcellularLocation>
        <location evidence="1">Secreted</location>
    </subcellularLocation>
</comment>
<evidence type="ECO:0000256" key="1">
    <source>
        <dbReference type="ARBA" id="ARBA00004613"/>
    </source>
</evidence>
<dbReference type="Gene3D" id="3.20.20.370">
    <property type="entry name" value="Glycoside hydrolase/deacetylase"/>
    <property type="match status" value="1"/>
</dbReference>
<dbReference type="GO" id="GO:0016787">
    <property type="term" value="F:hydrolase activity"/>
    <property type="evidence" value="ECO:0007669"/>
    <property type="project" value="UniProtKB-KW"/>
</dbReference>
<dbReference type="PROSITE" id="PS51677">
    <property type="entry name" value="NODB"/>
    <property type="match status" value="1"/>
</dbReference>
<dbReference type="SUPFAM" id="SSF88713">
    <property type="entry name" value="Glycoside hydrolase/deacetylase"/>
    <property type="match status" value="1"/>
</dbReference>
<comment type="caution">
    <text evidence="4">The sequence shown here is derived from an EMBL/GenBank/DDBJ whole genome shotgun (WGS) entry which is preliminary data.</text>
</comment>
<evidence type="ECO:0000313" key="5">
    <source>
        <dbReference type="Proteomes" id="UP001596044"/>
    </source>
</evidence>
<dbReference type="InterPro" id="IPR011330">
    <property type="entry name" value="Glyco_hydro/deAcase_b/a-brl"/>
</dbReference>
<dbReference type="InterPro" id="IPR002509">
    <property type="entry name" value="NODB_dom"/>
</dbReference>
<dbReference type="RefSeq" id="WP_270879858.1">
    <property type="nucleotide sequence ID" value="NZ_JAQFVF010000027.1"/>
</dbReference>